<dbReference type="Proteomes" id="UP000314294">
    <property type="component" value="Unassembled WGS sequence"/>
</dbReference>
<name>A0A4Z2HT25_9TELE</name>
<evidence type="ECO:0000313" key="1">
    <source>
        <dbReference type="EMBL" id="TNN68908.1"/>
    </source>
</evidence>
<keyword evidence="2" id="KW-1185">Reference proteome</keyword>
<evidence type="ECO:0000313" key="2">
    <source>
        <dbReference type="Proteomes" id="UP000314294"/>
    </source>
</evidence>
<protein>
    <submittedName>
        <fullName evidence="1">Uncharacterized protein</fullName>
    </submittedName>
</protein>
<proteinExistence type="predicted"/>
<sequence length="76" mass="8201">MCEAQAAAAGPTNTRMSDVSGICAEAPRCLTTRHYTQLDTTAGPSVEQAGVQGTDRHNTCYSWLRLPRTPCGFTRI</sequence>
<reference evidence="1 2" key="1">
    <citation type="submission" date="2019-03" db="EMBL/GenBank/DDBJ databases">
        <title>First draft genome of Liparis tanakae, snailfish: a comprehensive survey of snailfish specific genes.</title>
        <authorList>
            <person name="Kim W."/>
            <person name="Song I."/>
            <person name="Jeong J.-H."/>
            <person name="Kim D."/>
            <person name="Kim S."/>
            <person name="Ryu S."/>
            <person name="Song J.Y."/>
            <person name="Lee S.K."/>
        </authorList>
    </citation>
    <scope>NUCLEOTIDE SEQUENCE [LARGE SCALE GENOMIC DNA]</scope>
    <source>
        <tissue evidence="1">Muscle</tissue>
    </source>
</reference>
<gene>
    <name evidence="1" type="ORF">EYF80_020943</name>
</gene>
<dbReference type="AlphaFoldDB" id="A0A4Z2HT25"/>
<comment type="caution">
    <text evidence="1">The sequence shown here is derived from an EMBL/GenBank/DDBJ whole genome shotgun (WGS) entry which is preliminary data.</text>
</comment>
<organism evidence="1 2">
    <name type="scientific">Liparis tanakae</name>
    <name type="common">Tanaka's snailfish</name>
    <dbReference type="NCBI Taxonomy" id="230148"/>
    <lineage>
        <taxon>Eukaryota</taxon>
        <taxon>Metazoa</taxon>
        <taxon>Chordata</taxon>
        <taxon>Craniata</taxon>
        <taxon>Vertebrata</taxon>
        <taxon>Euteleostomi</taxon>
        <taxon>Actinopterygii</taxon>
        <taxon>Neopterygii</taxon>
        <taxon>Teleostei</taxon>
        <taxon>Neoteleostei</taxon>
        <taxon>Acanthomorphata</taxon>
        <taxon>Eupercaria</taxon>
        <taxon>Perciformes</taxon>
        <taxon>Cottioidei</taxon>
        <taxon>Cottales</taxon>
        <taxon>Liparidae</taxon>
        <taxon>Liparis</taxon>
    </lineage>
</organism>
<dbReference type="EMBL" id="SRLO01000183">
    <property type="protein sequence ID" value="TNN68908.1"/>
    <property type="molecule type" value="Genomic_DNA"/>
</dbReference>
<accession>A0A4Z2HT25</accession>